<sequence>MRLAYDGTPKGGGTMDDMPLPPLTSDRGLAVIAALAVSEIFANAGKDQAQGFFRAVGQRLARQNPIPAMRDLRELQGAVNAVWARVGLGEAEITLDLQGVLIHHHEAPATIPYDPDFNWGAALPSLLLGAYDGWMRAMGSPEALQTRLLSCADNIIEIRHGAEIDAR</sequence>
<evidence type="ECO:0000313" key="1">
    <source>
        <dbReference type="EMBL" id="MBB3955412.1"/>
    </source>
</evidence>
<dbReference type="EMBL" id="JACIDX010000008">
    <property type="protein sequence ID" value="MBB3955412.1"/>
    <property type="molecule type" value="Genomic_DNA"/>
</dbReference>
<dbReference type="InterPro" id="IPR038470">
    <property type="entry name" value="Cellsynth_D_sf"/>
</dbReference>
<dbReference type="Proteomes" id="UP000548867">
    <property type="component" value="Unassembled WGS sequence"/>
</dbReference>
<dbReference type="GO" id="GO:0030244">
    <property type="term" value="P:cellulose biosynthetic process"/>
    <property type="evidence" value="ECO:0007669"/>
    <property type="project" value="InterPro"/>
</dbReference>
<gene>
    <name evidence="1" type="ORF">GGR38_002366</name>
</gene>
<proteinExistence type="predicted"/>
<keyword evidence="2" id="KW-1185">Reference proteome</keyword>
<name>A0A7W6CGH0_9SPHN</name>
<comment type="caution">
    <text evidence="1">The sequence shown here is derived from an EMBL/GenBank/DDBJ whole genome shotgun (WGS) entry which is preliminary data.</text>
</comment>
<protein>
    <recommendedName>
        <fullName evidence="3">Cellulose synthase operon protein D</fullName>
    </recommendedName>
</protein>
<dbReference type="AlphaFoldDB" id="A0A7W6CGH0"/>
<dbReference type="Pfam" id="PF03500">
    <property type="entry name" value="Cellsynth_D"/>
    <property type="match status" value="1"/>
</dbReference>
<accession>A0A7W6CGH0</accession>
<evidence type="ECO:0008006" key="3">
    <source>
        <dbReference type="Google" id="ProtNLM"/>
    </source>
</evidence>
<organism evidence="1 2">
    <name type="scientific">Novosphingobium sediminicola</name>
    <dbReference type="NCBI Taxonomy" id="563162"/>
    <lineage>
        <taxon>Bacteria</taxon>
        <taxon>Pseudomonadati</taxon>
        <taxon>Pseudomonadota</taxon>
        <taxon>Alphaproteobacteria</taxon>
        <taxon>Sphingomonadales</taxon>
        <taxon>Sphingomonadaceae</taxon>
        <taxon>Novosphingobium</taxon>
    </lineage>
</organism>
<dbReference type="RefSeq" id="WP_183625711.1">
    <property type="nucleotide sequence ID" value="NZ_JACIDX010000008.1"/>
</dbReference>
<dbReference type="Gene3D" id="3.30.70.2590">
    <property type="match status" value="1"/>
</dbReference>
<evidence type="ECO:0000313" key="2">
    <source>
        <dbReference type="Proteomes" id="UP000548867"/>
    </source>
</evidence>
<dbReference type="InterPro" id="IPR022798">
    <property type="entry name" value="BcsD_bac"/>
</dbReference>
<reference evidence="1 2" key="1">
    <citation type="submission" date="2020-08" db="EMBL/GenBank/DDBJ databases">
        <title>Genomic Encyclopedia of Type Strains, Phase IV (KMG-IV): sequencing the most valuable type-strain genomes for metagenomic binning, comparative biology and taxonomic classification.</title>
        <authorList>
            <person name="Goeker M."/>
        </authorList>
    </citation>
    <scope>NUCLEOTIDE SEQUENCE [LARGE SCALE GENOMIC DNA]</scope>
    <source>
        <strain evidence="1 2">DSM 27057</strain>
    </source>
</reference>